<name>A0ACB8SYF3_9AGAM</name>
<accession>A0ACB8SYF3</accession>
<protein>
    <submittedName>
        <fullName evidence="1">Uncharacterized protein</fullName>
    </submittedName>
</protein>
<sequence>MKLAVFSVLASLAAAVAAQNAYIGYPPAGSTITPGTNITVLVDRPNSLTPSQEVAVVISIVGCTPAGCPDPSERLGTTLYAGGFDPQYPAQRSPQDAPQQNFSVAVPPGLAAGPALLSVVHLSLVGAGPYPLFEIKNTTLNVV</sequence>
<evidence type="ECO:0000313" key="2">
    <source>
        <dbReference type="Proteomes" id="UP000814140"/>
    </source>
</evidence>
<keyword evidence="2" id="KW-1185">Reference proteome</keyword>
<organism evidence="1 2">
    <name type="scientific">Artomyces pyxidatus</name>
    <dbReference type="NCBI Taxonomy" id="48021"/>
    <lineage>
        <taxon>Eukaryota</taxon>
        <taxon>Fungi</taxon>
        <taxon>Dikarya</taxon>
        <taxon>Basidiomycota</taxon>
        <taxon>Agaricomycotina</taxon>
        <taxon>Agaricomycetes</taxon>
        <taxon>Russulales</taxon>
        <taxon>Auriscalpiaceae</taxon>
        <taxon>Artomyces</taxon>
    </lineage>
</organism>
<proteinExistence type="predicted"/>
<evidence type="ECO:0000313" key="1">
    <source>
        <dbReference type="EMBL" id="KAI0061528.1"/>
    </source>
</evidence>
<reference evidence="1" key="1">
    <citation type="submission" date="2021-03" db="EMBL/GenBank/DDBJ databases">
        <authorList>
            <consortium name="DOE Joint Genome Institute"/>
            <person name="Ahrendt S."/>
            <person name="Looney B.P."/>
            <person name="Miyauchi S."/>
            <person name="Morin E."/>
            <person name="Drula E."/>
            <person name="Courty P.E."/>
            <person name="Chicoki N."/>
            <person name="Fauchery L."/>
            <person name="Kohler A."/>
            <person name="Kuo A."/>
            <person name="Labutti K."/>
            <person name="Pangilinan J."/>
            <person name="Lipzen A."/>
            <person name="Riley R."/>
            <person name="Andreopoulos W."/>
            <person name="He G."/>
            <person name="Johnson J."/>
            <person name="Barry K.W."/>
            <person name="Grigoriev I.V."/>
            <person name="Nagy L."/>
            <person name="Hibbett D."/>
            <person name="Henrissat B."/>
            <person name="Matheny P.B."/>
            <person name="Labbe J."/>
            <person name="Martin F."/>
        </authorList>
    </citation>
    <scope>NUCLEOTIDE SEQUENCE</scope>
    <source>
        <strain evidence="1">HHB10654</strain>
    </source>
</reference>
<gene>
    <name evidence="1" type="ORF">BV25DRAFT_1805473</name>
</gene>
<reference evidence="1" key="2">
    <citation type="journal article" date="2022" name="New Phytol.">
        <title>Evolutionary transition to the ectomycorrhizal habit in the genomes of a hyperdiverse lineage of mushroom-forming fungi.</title>
        <authorList>
            <person name="Looney B."/>
            <person name="Miyauchi S."/>
            <person name="Morin E."/>
            <person name="Drula E."/>
            <person name="Courty P.E."/>
            <person name="Kohler A."/>
            <person name="Kuo A."/>
            <person name="LaButti K."/>
            <person name="Pangilinan J."/>
            <person name="Lipzen A."/>
            <person name="Riley R."/>
            <person name="Andreopoulos W."/>
            <person name="He G."/>
            <person name="Johnson J."/>
            <person name="Nolan M."/>
            <person name="Tritt A."/>
            <person name="Barry K.W."/>
            <person name="Grigoriev I.V."/>
            <person name="Nagy L.G."/>
            <person name="Hibbett D."/>
            <person name="Henrissat B."/>
            <person name="Matheny P.B."/>
            <person name="Labbe J."/>
            <person name="Martin F.M."/>
        </authorList>
    </citation>
    <scope>NUCLEOTIDE SEQUENCE</scope>
    <source>
        <strain evidence="1">HHB10654</strain>
    </source>
</reference>
<comment type="caution">
    <text evidence="1">The sequence shown here is derived from an EMBL/GenBank/DDBJ whole genome shotgun (WGS) entry which is preliminary data.</text>
</comment>
<dbReference type="EMBL" id="MU277212">
    <property type="protein sequence ID" value="KAI0061528.1"/>
    <property type="molecule type" value="Genomic_DNA"/>
</dbReference>
<dbReference type="Proteomes" id="UP000814140">
    <property type="component" value="Unassembled WGS sequence"/>
</dbReference>